<gene>
    <name evidence="2" type="ORF">EB1_05580</name>
</gene>
<evidence type="ECO:0000313" key="2">
    <source>
        <dbReference type="EMBL" id="GEM50768.1"/>
    </source>
</evidence>
<reference evidence="2 3" key="1">
    <citation type="submission" date="2019-07" db="EMBL/GenBank/DDBJ databases">
        <title>Whole genome shotgun sequence of Empedobacter brevis NBRC 14943.</title>
        <authorList>
            <person name="Hosoyama A."/>
            <person name="Uohara A."/>
            <person name="Ohji S."/>
            <person name="Ichikawa N."/>
        </authorList>
    </citation>
    <scope>NUCLEOTIDE SEQUENCE [LARGE SCALE GENOMIC DNA]</scope>
    <source>
        <strain evidence="2 3">NBRC 14943</strain>
    </source>
</reference>
<organism evidence="2 3">
    <name type="scientific">Empedobacter brevis NBRC 14943 = ATCC 43319</name>
    <dbReference type="NCBI Taxonomy" id="1218108"/>
    <lineage>
        <taxon>Bacteria</taxon>
        <taxon>Pseudomonadati</taxon>
        <taxon>Bacteroidota</taxon>
        <taxon>Flavobacteriia</taxon>
        <taxon>Flavobacteriales</taxon>
        <taxon>Weeksellaceae</taxon>
        <taxon>Empedobacter</taxon>
    </lineage>
</organism>
<dbReference type="Proteomes" id="UP000321245">
    <property type="component" value="Unassembled WGS sequence"/>
</dbReference>
<keyword evidence="1" id="KW-0812">Transmembrane</keyword>
<evidence type="ECO:0000313" key="3">
    <source>
        <dbReference type="Proteomes" id="UP000321245"/>
    </source>
</evidence>
<proteinExistence type="predicted"/>
<dbReference type="RefSeq" id="WP_019973947.1">
    <property type="nucleotide sequence ID" value="NZ_BJXC01000002.1"/>
</dbReference>
<accession>A0A511NE38</accession>
<dbReference type="AlphaFoldDB" id="A0A511NE38"/>
<sequence>MKNFLNTTIKLKHLLAILIFVGMAKFGIEIYKSFYYMNITKNVSAEEAANIIMKEKYEKWWLRL</sequence>
<dbReference type="GeneID" id="84648720"/>
<feature type="transmembrane region" description="Helical" evidence="1">
    <location>
        <begin position="12"/>
        <end position="31"/>
    </location>
</feature>
<keyword evidence="3" id="KW-1185">Reference proteome</keyword>
<comment type="caution">
    <text evidence="2">The sequence shown here is derived from an EMBL/GenBank/DDBJ whole genome shotgun (WGS) entry which is preliminary data.</text>
</comment>
<keyword evidence="1" id="KW-0472">Membrane</keyword>
<protein>
    <submittedName>
        <fullName evidence="2">Uncharacterized protein</fullName>
    </submittedName>
</protein>
<evidence type="ECO:0000256" key="1">
    <source>
        <dbReference type="SAM" id="Phobius"/>
    </source>
</evidence>
<name>A0A511NE38_9FLAO</name>
<dbReference type="EMBL" id="BJXC01000002">
    <property type="protein sequence ID" value="GEM50768.1"/>
    <property type="molecule type" value="Genomic_DNA"/>
</dbReference>
<keyword evidence="1" id="KW-1133">Transmembrane helix</keyword>